<evidence type="ECO:0000313" key="11">
    <source>
        <dbReference type="Proteomes" id="UP000614200"/>
    </source>
</evidence>
<keyword evidence="3" id="KW-0436">Ligase</keyword>
<dbReference type="SUPFAM" id="SSF103365">
    <property type="entry name" value="Hypothetical protein PH1602"/>
    <property type="match status" value="1"/>
</dbReference>
<dbReference type="PANTHER" id="PTHR43749:SF2">
    <property type="entry name" value="RNA-SPLICING LIGASE RTCB"/>
    <property type="match status" value="1"/>
</dbReference>
<gene>
    <name evidence="10" type="ORF">ISU02_11330</name>
</gene>
<organism evidence="10 11">
    <name type="scientific">Fusibacter ferrireducens</name>
    <dbReference type="NCBI Taxonomy" id="2785058"/>
    <lineage>
        <taxon>Bacteria</taxon>
        <taxon>Bacillati</taxon>
        <taxon>Bacillota</taxon>
        <taxon>Clostridia</taxon>
        <taxon>Eubacteriales</taxon>
        <taxon>Eubacteriales Family XII. Incertae Sedis</taxon>
        <taxon>Fusibacter</taxon>
    </lineage>
</organism>
<keyword evidence="11" id="KW-1185">Reference proteome</keyword>
<evidence type="ECO:0000256" key="6">
    <source>
        <dbReference type="ARBA" id="ARBA00022800"/>
    </source>
</evidence>
<proteinExistence type="predicted"/>
<evidence type="ECO:0000256" key="3">
    <source>
        <dbReference type="ARBA" id="ARBA00022598"/>
    </source>
</evidence>
<dbReference type="Proteomes" id="UP000614200">
    <property type="component" value="Unassembled WGS sequence"/>
</dbReference>
<comment type="catalytic activity">
    <reaction evidence="9">
        <text>a 3'-end 3'-phospho-ribonucleotide-RNA + a 5'-end dephospho-ribonucleoside-RNA + GTP = a ribonucleotidyl-ribonucleotide-RNA + GMP + diphosphate</text>
        <dbReference type="Rhea" id="RHEA:68076"/>
        <dbReference type="Rhea" id="RHEA-COMP:10463"/>
        <dbReference type="Rhea" id="RHEA-COMP:13936"/>
        <dbReference type="Rhea" id="RHEA-COMP:17355"/>
        <dbReference type="ChEBI" id="CHEBI:33019"/>
        <dbReference type="ChEBI" id="CHEBI:37565"/>
        <dbReference type="ChEBI" id="CHEBI:58115"/>
        <dbReference type="ChEBI" id="CHEBI:83062"/>
        <dbReference type="ChEBI" id="CHEBI:138284"/>
        <dbReference type="ChEBI" id="CHEBI:173118"/>
        <dbReference type="EC" id="6.5.1.8"/>
    </reaction>
</comment>
<comment type="caution">
    <text evidence="10">The sequence shown here is derived from an EMBL/GenBank/DDBJ whole genome shotgun (WGS) entry which is preliminary data.</text>
</comment>
<evidence type="ECO:0000256" key="5">
    <source>
        <dbReference type="ARBA" id="ARBA00022741"/>
    </source>
</evidence>
<protein>
    <recommendedName>
        <fullName evidence="2">3'-phosphate/5'-hydroxy nucleic acid ligase</fullName>
        <ecNumber evidence="2">6.5.1.8</ecNumber>
    </recommendedName>
</protein>
<evidence type="ECO:0000256" key="8">
    <source>
        <dbReference type="ARBA" id="ARBA00023211"/>
    </source>
</evidence>
<reference evidence="10 11" key="1">
    <citation type="submission" date="2020-11" db="EMBL/GenBank/DDBJ databases">
        <title>Fusibacter basophilias sp. nov.</title>
        <authorList>
            <person name="Qiu D."/>
        </authorList>
    </citation>
    <scope>NUCLEOTIDE SEQUENCE [LARGE SCALE GENOMIC DNA]</scope>
    <source>
        <strain evidence="10 11">Q10-2</strain>
    </source>
</reference>
<evidence type="ECO:0000256" key="2">
    <source>
        <dbReference type="ARBA" id="ARBA00012726"/>
    </source>
</evidence>
<comment type="cofactor">
    <cofactor evidence="1">
        <name>Mn(2+)</name>
        <dbReference type="ChEBI" id="CHEBI:29035"/>
    </cofactor>
</comment>
<dbReference type="EC" id="6.5.1.8" evidence="2"/>
<keyword evidence="4" id="KW-0479">Metal-binding</keyword>
<keyword evidence="7" id="KW-0342">GTP-binding</keyword>
<keyword evidence="5" id="KW-0547">Nucleotide-binding</keyword>
<evidence type="ECO:0000256" key="1">
    <source>
        <dbReference type="ARBA" id="ARBA00001936"/>
    </source>
</evidence>
<dbReference type="Pfam" id="PF01139">
    <property type="entry name" value="RtcB"/>
    <property type="match status" value="2"/>
</dbReference>
<dbReference type="Gene3D" id="3.90.1860.10">
    <property type="entry name" value="tRNA-splicing ligase RtcB"/>
    <property type="match status" value="1"/>
</dbReference>
<dbReference type="InterPro" id="IPR052915">
    <property type="entry name" value="RtcB-like"/>
</dbReference>
<evidence type="ECO:0000256" key="9">
    <source>
        <dbReference type="ARBA" id="ARBA00047746"/>
    </source>
</evidence>
<dbReference type="InterPro" id="IPR001233">
    <property type="entry name" value="RtcB"/>
</dbReference>
<evidence type="ECO:0000313" key="10">
    <source>
        <dbReference type="EMBL" id="MBF4693720.1"/>
    </source>
</evidence>
<dbReference type="InterPro" id="IPR036025">
    <property type="entry name" value="RtcB-like_sf"/>
</dbReference>
<name>A0ABR9ZV02_9FIRM</name>
<keyword evidence="6" id="KW-0692">RNA repair</keyword>
<dbReference type="RefSeq" id="WP_194701958.1">
    <property type="nucleotide sequence ID" value="NZ_JADKNH010000006.1"/>
</dbReference>
<dbReference type="EMBL" id="JADKNH010000006">
    <property type="protein sequence ID" value="MBF4693720.1"/>
    <property type="molecule type" value="Genomic_DNA"/>
</dbReference>
<dbReference type="PANTHER" id="PTHR43749">
    <property type="entry name" value="RNA-SPLICING LIGASE RTCB"/>
    <property type="match status" value="1"/>
</dbReference>
<sequence>MIEISGKYNKAIVFCDEIEEDAKKQIKSVCDLYIFRDQNIRIMPDCHSGKGCVIGFTAQVPNQIVPSLIGVDIGCGMMAVALGQREIDFESLDQFIKANIPSGFEIYDDLSVEIEANFEIELEKISKLTHSEAKKHMLSLGTLGSGNHFIEIDVNLQGEKYLVIHTGSRNFGHQVATFYQRKAMHYCERTKKKLKLEREQALKRIRKQKNKALEKEVLSEFEEKMAPYHVSNALAFLEGQDREDYLRDMKFAQKYASLNRTIIAQKICAHLGTPFESLFHFETVHNYINFEDMMIRKGAVSAQKGERLIIPINMRDGAIVAIGKGNEAYNYSAPHGAGRLLSRRMAIEKLSLSEFQDEMKGIYSSSVTERTLDESPMAYKSIEMILKYIEDTVDVVEIIRPLYNFKA</sequence>
<evidence type="ECO:0000256" key="4">
    <source>
        <dbReference type="ARBA" id="ARBA00022723"/>
    </source>
</evidence>
<keyword evidence="8" id="KW-0464">Manganese</keyword>
<accession>A0ABR9ZV02</accession>
<evidence type="ECO:0000256" key="7">
    <source>
        <dbReference type="ARBA" id="ARBA00023134"/>
    </source>
</evidence>